<dbReference type="RefSeq" id="WP_134355508.1">
    <property type="nucleotide sequence ID" value="NZ_CP059075.1"/>
</dbReference>
<gene>
    <name evidence="3" type="ORF">H0H26_08460</name>
</gene>
<feature type="signal peptide" evidence="1">
    <location>
        <begin position="1"/>
        <end position="18"/>
    </location>
</feature>
<evidence type="ECO:0000256" key="1">
    <source>
        <dbReference type="SAM" id="SignalP"/>
    </source>
</evidence>
<dbReference type="GO" id="GO:0016787">
    <property type="term" value="F:hydrolase activity"/>
    <property type="evidence" value="ECO:0007669"/>
    <property type="project" value="UniProtKB-KW"/>
</dbReference>
<evidence type="ECO:0000313" key="4">
    <source>
        <dbReference type="Proteomes" id="UP000596329"/>
    </source>
</evidence>
<dbReference type="AlphaFoldDB" id="A0A7U2R8I3"/>
<evidence type="ECO:0000313" key="3">
    <source>
        <dbReference type="EMBL" id="QRE02943.1"/>
    </source>
</evidence>
<proteinExistence type="predicted"/>
<organism evidence="3 4">
    <name type="scientific">Flavobacterium psychrophilum</name>
    <dbReference type="NCBI Taxonomy" id="96345"/>
    <lineage>
        <taxon>Bacteria</taxon>
        <taxon>Pseudomonadati</taxon>
        <taxon>Bacteroidota</taxon>
        <taxon>Flavobacteriia</taxon>
        <taxon>Flavobacteriales</taxon>
        <taxon>Flavobacteriaceae</taxon>
        <taxon>Flavobacterium</taxon>
    </lineage>
</organism>
<dbReference type="Proteomes" id="UP000596329">
    <property type="component" value="Chromosome"/>
</dbReference>
<protein>
    <submittedName>
        <fullName evidence="3">Dienelactone hydrolase family protein</fullName>
    </submittedName>
</protein>
<accession>A0A7U2R8I3</accession>
<dbReference type="InterPro" id="IPR002925">
    <property type="entry name" value="Dienelactn_hydro"/>
</dbReference>
<feature type="domain" description="Dienelactone hydrolase" evidence="2">
    <location>
        <begin position="227"/>
        <end position="321"/>
    </location>
</feature>
<dbReference type="SUPFAM" id="SSF53474">
    <property type="entry name" value="alpha/beta-Hydrolases"/>
    <property type="match status" value="1"/>
</dbReference>
<name>A0A7U2R8I3_FLAPS</name>
<keyword evidence="1" id="KW-0732">Signal</keyword>
<dbReference type="EMBL" id="CP059075">
    <property type="protein sequence ID" value="QRE02943.1"/>
    <property type="molecule type" value="Genomic_DNA"/>
</dbReference>
<feature type="chain" id="PRO_5031181170" evidence="1">
    <location>
        <begin position="19"/>
        <end position="325"/>
    </location>
</feature>
<dbReference type="InterPro" id="IPR029058">
    <property type="entry name" value="AB_hydrolase_fold"/>
</dbReference>
<dbReference type="Gene3D" id="3.40.50.1820">
    <property type="entry name" value="alpha/beta hydrolase"/>
    <property type="match status" value="1"/>
</dbReference>
<evidence type="ECO:0000259" key="2">
    <source>
        <dbReference type="Pfam" id="PF01738"/>
    </source>
</evidence>
<keyword evidence="3" id="KW-0378">Hydrolase</keyword>
<reference evidence="3 4" key="1">
    <citation type="submission" date="2020-07" db="EMBL/GenBank/DDBJ databases">
        <title>Genomic characterization of Flavobacterium psychrophilum strains.</title>
        <authorList>
            <person name="Castillo D."/>
            <person name="Jorgensen J."/>
            <person name="Middelboe M."/>
        </authorList>
    </citation>
    <scope>NUCLEOTIDE SEQUENCE [LARGE SCALE GENOMIC DNA]</scope>
    <source>
        <strain evidence="3 4">FPS-R7</strain>
    </source>
</reference>
<sequence length="325" mass="37824">MKKILLIMLLISKNYAIAQKTPEDFGYKQMSFKFQDDKVDLIVISKKGEEKIAKPLFFFCQGSLPRPVVIYDEKGLYGTLPFNETPFLDDFHIIIIAKPAIPIIANANILGKNFMYLKDKENEIPPKGYTDRNYLDYYVFRNNFILKQLSKERWVSKKKLVVAGHSEGSSIASKMAILYPKITHLIYSGGNPFGRIVNILSEERDKENTINYWKTVVENSAVINYNGGDTYKATYSFSLPQRQNLVQLKIPILVTYGSKDVAANYNDLFQIEIIRDRKQNFKFINYPDLEHNFFAVNEKLEPIYEKENWDKVAKDWLDWLHNLTN</sequence>
<dbReference type="Pfam" id="PF01738">
    <property type="entry name" value="DLH"/>
    <property type="match status" value="1"/>
</dbReference>